<accession>A0A543Q3L3</accession>
<feature type="compositionally biased region" description="Polar residues" evidence="1">
    <location>
        <begin position="103"/>
        <end position="113"/>
    </location>
</feature>
<evidence type="ECO:0000313" key="3">
    <source>
        <dbReference type="Proteomes" id="UP000315403"/>
    </source>
</evidence>
<proteinExistence type="predicted"/>
<dbReference type="AlphaFoldDB" id="A0A543Q3L3"/>
<evidence type="ECO:0000313" key="2">
    <source>
        <dbReference type="EMBL" id="TQN50914.1"/>
    </source>
</evidence>
<comment type="caution">
    <text evidence="2">The sequence shown here is derived from an EMBL/GenBank/DDBJ whole genome shotgun (WGS) entry which is preliminary data.</text>
</comment>
<name>A0A543Q3L3_ACITH</name>
<evidence type="ECO:0000256" key="1">
    <source>
        <dbReference type="SAM" id="MobiDB-lite"/>
    </source>
</evidence>
<dbReference type="RefSeq" id="WP_142086797.1">
    <property type="nucleotide sequence ID" value="NZ_SZUV01000001.1"/>
</dbReference>
<feature type="compositionally biased region" description="Basic and acidic residues" evidence="1">
    <location>
        <begin position="86"/>
        <end position="102"/>
    </location>
</feature>
<dbReference type="EMBL" id="SZUV01000001">
    <property type="protein sequence ID" value="TQN50914.1"/>
    <property type="molecule type" value="Genomic_DNA"/>
</dbReference>
<dbReference type="Proteomes" id="UP000315403">
    <property type="component" value="Unassembled WGS sequence"/>
</dbReference>
<organism evidence="2 3">
    <name type="scientific">Acidithiobacillus thiooxidans ATCC 19377</name>
    <dbReference type="NCBI Taxonomy" id="637390"/>
    <lineage>
        <taxon>Bacteria</taxon>
        <taxon>Pseudomonadati</taxon>
        <taxon>Pseudomonadota</taxon>
        <taxon>Acidithiobacillia</taxon>
        <taxon>Acidithiobacillales</taxon>
        <taxon>Acidithiobacillaceae</taxon>
        <taxon>Acidithiobacillus</taxon>
    </lineage>
</organism>
<gene>
    <name evidence="2" type="ORF">DLNHIDIE_00775</name>
</gene>
<sequence>MTEYKAKRGVARMIPYFHTIRFLRQLKLSWAEILPHLKSAGVVSDRASQRSIANTFRSLEKMEALLASEQFLAQQKILPGMPDFRVMYDHHSQKTSQKERSEPLQSPVQSPVKKNSRPLPGVRKIGEGTDEEKFARLRAMGIDTSSLEKE</sequence>
<reference evidence="2 3" key="1">
    <citation type="submission" date="2019-03" db="EMBL/GenBank/DDBJ databases">
        <title>New insights into Acidothiobacillus thiooxidans sulfur metabolism through coupled gene expression, solution geochemistry, microscopy and spectroscopy analyses.</title>
        <authorList>
            <person name="Camacho D."/>
            <person name="Frazao R."/>
            <person name="Fouillen A."/>
            <person name="Nanci A."/>
            <person name="Lang B.F."/>
            <person name="Apte S.C."/>
            <person name="Baron C."/>
            <person name="Warren L.A."/>
        </authorList>
    </citation>
    <scope>NUCLEOTIDE SEQUENCE [LARGE SCALE GENOMIC DNA]</scope>
    <source>
        <strain evidence="2 3">ATCC 19377</strain>
    </source>
</reference>
<feature type="region of interest" description="Disordered" evidence="1">
    <location>
        <begin position="84"/>
        <end position="131"/>
    </location>
</feature>
<protein>
    <submittedName>
        <fullName evidence="2">Uncharacterized protein</fullName>
    </submittedName>
</protein>